<name>A0A0A9DX10_ARUDO</name>
<reference evidence="1" key="1">
    <citation type="submission" date="2014-09" db="EMBL/GenBank/DDBJ databases">
        <authorList>
            <person name="Magalhaes I.L.F."/>
            <person name="Oliveira U."/>
            <person name="Santos F.R."/>
            <person name="Vidigal T.H.D.A."/>
            <person name="Brescovit A.D."/>
            <person name="Santos A.J."/>
        </authorList>
    </citation>
    <scope>NUCLEOTIDE SEQUENCE</scope>
    <source>
        <tissue evidence="1">Shoot tissue taken approximately 20 cm above the soil surface</tissue>
    </source>
</reference>
<evidence type="ECO:0000313" key="1">
    <source>
        <dbReference type="EMBL" id="JAD88307.1"/>
    </source>
</evidence>
<protein>
    <submittedName>
        <fullName evidence="1">Uncharacterized protein</fullName>
    </submittedName>
</protein>
<organism evidence="1">
    <name type="scientific">Arundo donax</name>
    <name type="common">Giant reed</name>
    <name type="synonym">Donax arundinaceus</name>
    <dbReference type="NCBI Taxonomy" id="35708"/>
    <lineage>
        <taxon>Eukaryota</taxon>
        <taxon>Viridiplantae</taxon>
        <taxon>Streptophyta</taxon>
        <taxon>Embryophyta</taxon>
        <taxon>Tracheophyta</taxon>
        <taxon>Spermatophyta</taxon>
        <taxon>Magnoliopsida</taxon>
        <taxon>Liliopsida</taxon>
        <taxon>Poales</taxon>
        <taxon>Poaceae</taxon>
        <taxon>PACMAD clade</taxon>
        <taxon>Arundinoideae</taxon>
        <taxon>Arundineae</taxon>
        <taxon>Arundo</taxon>
    </lineage>
</organism>
<dbReference type="AlphaFoldDB" id="A0A0A9DX10"/>
<sequence>MQCMAASIQFFLETKKKKSTKQKEKTLILTSPISLPILFYRF</sequence>
<reference evidence="1" key="2">
    <citation type="journal article" date="2015" name="Data Brief">
        <title>Shoot transcriptome of the giant reed, Arundo donax.</title>
        <authorList>
            <person name="Barrero R.A."/>
            <person name="Guerrero F.D."/>
            <person name="Moolhuijzen P."/>
            <person name="Goolsby J.A."/>
            <person name="Tidwell J."/>
            <person name="Bellgard S.E."/>
            <person name="Bellgard M.I."/>
        </authorList>
    </citation>
    <scope>NUCLEOTIDE SEQUENCE</scope>
    <source>
        <tissue evidence="1">Shoot tissue taken approximately 20 cm above the soil surface</tissue>
    </source>
</reference>
<dbReference type="EMBL" id="GBRH01209588">
    <property type="protein sequence ID" value="JAD88307.1"/>
    <property type="molecule type" value="Transcribed_RNA"/>
</dbReference>
<proteinExistence type="predicted"/>
<accession>A0A0A9DX10</accession>